<keyword evidence="2" id="KW-1133">Transmembrane helix</keyword>
<keyword evidence="2" id="KW-0472">Membrane</keyword>
<dbReference type="GO" id="GO:0010181">
    <property type="term" value="F:FMN binding"/>
    <property type="evidence" value="ECO:0007669"/>
    <property type="project" value="TreeGrafter"/>
</dbReference>
<name>A0A7I8KVC4_SPIIN</name>
<dbReference type="OrthoDB" id="1856718at2759"/>
<sequence length="296" mass="34020">MEGERPRRLLVLYASARGTAGEAAERLGREALRRGCPSVRVLSAQKFDAERILRCCCPEFWKFLVQKNISKRWLEHVHYAVFGLDMKLLLILGFLSLWNALHEMDPTLLPNLDSSSHSLEIPKIEVTFHDINMMTDTQTSLSDLNYIQNLIGNVRSMSPAESHYKKPQYLLRMTKSEAEKVVHHFEFESSLSYQVGDVLEVLPAQDPVAVDAFIRRAKLSPRQLYHGMYPRHTLICFISSTFDLFCFRNNLPSCFSFSFFFFFLVWPLHSAGIINPCFIGDTSKLFMGTVLSWLLV</sequence>
<reference evidence="3" key="1">
    <citation type="submission" date="2020-02" db="EMBL/GenBank/DDBJ databases">
        <authorList>
            <person name="Scholz U."/>
            <person name="Mascher M."/>
            <person name="Fiebig A."/>
        </authorList>
    </citation>
    <scope>NUCLEOTIDE SEQUENCE</scope>
</reference>
<feature type="transmembrane region" description="Helical" evidence="2">
    <location>
        <begin position="254"/>
        <end position="274"/>
    </location>
</feature>
<dbReference type="InterPro" id="IPR029039">
    <property type="entry name" value="Flavoprotein-like_sf"/>
</dbReference>
<evidence type="ECO:0000313" key="3">
    <source>
        <dbReference type="EMBL" id="CAA7401452.1"/>
    </source>
</evidence>
<evidence type="ECO:0000256" key="1">
    <source>
        <dbReference type="ARBA" id="ARBA00022630"/>
    </source>
</evidence>
<proteinExistence type="predicted"/>
<dbReference type="AlphaFoldDB" id="A0A7I8KVC4"/>
<dbReference type="Proteomes" id="UP000663760">
    <property type="component" value="Chromosome 9"/>
</dbReference>
<dbReference type="SUPFAM" id="SSF52218">
    <property type="entry name" value="Flavoproteins"/>
    <property type="match status" value="1"/>
</dbReference>
<keyword evidence="4" id="KW-1185">Reference proteome</keyword>
<accession>A0A7I8KVC4</accession>
<gene>
    <name evidence="3" type="ORF">SI8410_09012130</name>
</gene>
<evidence type="ECO:0000313" key="4">
    <source>
        <dbReference type="Proteomes" id="UP000663760"/>
    </source>
</evidence>
<dbReference type="InterPro" id="IPR017938">
    <property type="entry name" value="Riboflavin_synthase-like_b-brl"/>
</dbReference>
<protein>
    <submittedName>
        <fullName evidence="3">Uncharacterized protein</fullName>
    </submittedName>
</protein>
<dbReference type="Gene3D" id="3.40.50.360">
    <property type="match status" value="1"/>
</dbReference>
<organism evidence="3 4">
    <name type="scientific">Spirodela intermedia</name>
    <name type="common">Intermediate duckweed</name>
    <dbReference type="NCBI Taxonomy" id="51605"/>
    <lineage>
        <taxon>Eukaryota</taxon>
        <taxon>Viridiplantae</taxon>
        <taxon>Streptophyta</taxon>
        <taxon>Embryophyta</taxon>
        <taxon>Tracheophyta</taxon>
        <taxon>Spermatophyta</taxon>
        <taxon>Magnoliopsida</taxon>
        <taxon>Liliopsida</taxon>
        <taxon>Araceae</taxon>
        <taxon>Lemnoideae</taxon>
        <taxon>Spirodela</taxon>
    </lineage>
</organism>
<dbReference type="GO" id="GO:0050660">
    <property type="term" value="F:flavin adenine dinucleotide binding"/>
    <property type="evidence" value="ECO:0007669"/>
    <property type="project" value="TreeGrafter"/>
</dbReference>
<dbReference type="SUPFAM" id="SSF63380">
    <property type="entry name" value="Riboflavin synthase domain-like"/>
    <property type="match status" value="1"/>
</dbReference>
<keyword evidence="1" id="KW-0285">Flavoprotein</keyword>
<dbReference type="EMBL" id="LR746272">
    <property type="protein sequence ID" value="CAA7401452.1"/>
    <property type="molecule type" value="Genomic_DNA"/>
</dbReference>
<dbReference type="GO" id="GO:0005829">
    <property type="term" value="C:cytosol"/>
    <property type="evidence" value="ECO:0007669"/>
    <property type="project" value="TreeGrafter"/>
</dbReference>
<evidence type="ECO:0000256" key="2">
    <source>
        <dbReference type="SAM" id="Phobius"/>
    </source>
</evidence>
<dbReference type="PANTHER" id="PTHR19384:SF10">
    <property type="entry name" value="NADPH-DEPENDENT DIFLAVIN OXIDOREDUCTASE 1"/>
    <property type="match status" value="1"/>
</dbReference>
<dbReference type="PANTHER" id="PTHR19384">
    <property type="entry name" value="NITRIC OXIDE SYNTHASE-RELATED"/>
    <property type="match status" value="1"/>
</dbReference>
<keyword evidence="2" id="KW-0812">Transmembrane</keyword>
<dbReference type="GO" id="GO:0016491">
    <property type="term" value="F:oxidoreductase activity"/>
    <property type="evidence" value="ECO:0007669"/>
    <property type="project" value="TreeGrafter"/>
</dbReference>